<dbReference type="AlphaFoldDB" id="A0A1J8QKH3"/>
<reference evidence="1 2" key="1">
    <citation type="submission" date="2016-03" db="EMBL/GenBank/DDBJ databases">
        <title>Comparative genomics of the ectomycorrhizal sister species Rhizopogon vinicolor and Rhizopogon vesiculosus (Basidiomycota: Boletales) reveals a divergence of the mating type B locus.</title>
        <authorList>
            <person name="Mujic A.B."/>
            <person name="Kuo A."/>
            <person name="Tritt A."/>
            <person name="Lipzen A."/>
            <person name="Chen C."/>
            <person name="Johnson J."/>
            <person name="Sharma A."/>
            <person name="Barry K."/>
            <person name="Grigoriev I.V."/>
            <person name="Spatafora J.W."/>
        </authorList>
    </citation>
    <scope>NUCLEOTIDE SEQUENCE [LARGE SCALE GENOMIC DNA]</scope>
    <source>
        <strain evidence="1 2">AM-OR11-056</strain>
    </source>
</reference>
<dbReference type="Proteomes" id="UP000183567">
    <property type="component" value="Unassembled WGS sequence"/>
</dbReference>
<name>A0A1J8QKH3_9AGAM</name>
<organism evidence="1 2">
    <name type="scientific">Rhizopogon vesiculosus</name>
    <dbReference type="NCBI Taxonomy" id="180088"/>
    <lineage>
        <taxon>Eukaryota</taxon>
        <taxon>Fungi</taxon>
        <taxon>Dikarya</taxon>
        <taxon>Basidiomycota</taxon>
        <taxon>Agaricomycotina</taxon>
        <taxon>Agaricomycetes</taxon>
        <taxon>Agaricomycetidae</taxon>
        <taxon>Boletales</taxon>
        <taxon>Suillineae</taxon>
        <taxon>Rhizopogonaceae</taxon>
        <taxon>Rhizopogon</taxon>
    </lineage>
</organism>
<dbReference type="EMBL" id="LVVM01000563">
    <property type="protein sequence ID" value="OJA20395.1"/>
    <property type="molecule type" value="Genomic_DNA"/>
</dbReference>
<protein>
    <recommendedName>
        <fullName evidence="3">Alcohol dehydrogenase-like C-terminal domain-containing protein</fullName>
    </recommendedName>
</protein>
<gene>
    <name evidence="1" type="ORF">AZE42_05354</name>
</gene>
<evidence type="ECO:0000313" key="1">
    <source>
        <dbReference type="EMBL" id="OJA20395.1"/>
    </source>
</evidence>
<evidence type="ECO:0008006" key="3">
    <source>
        <dbReference type="Google" id="ProtNLM"/>
    </source>
</evidence>
<accession>A0A1J8QKH3</accession>
<evidence type="ECO:0000313" key="2">
    <source>
        <dbReference type="Proteomes" id="UP000183567"/>
    </source>
</evidence>
<sequence length="56" mass="6294">MEATRFLSEHRIVPVVSHVLEGLEAAEEGFELLKRGDQFGKIVMKINIDDKANAKL</sequence>
<comment type="caution">
    <text evidence="1">The sequence shown here is derived from an EMBL/GenBank/DDBJ whole genome shotgun (WGS) entry which is preliminary data.</text>
</comment>
<dbReference type="STRING" id="180088.A0A1J8QKH3"/>
<proteinExistence type="predicted"/>
<keyword evidence="2" id="KW-1185">Reference proteome</keyword>